<evidence type="ECO:0000313" key="4">
    <source>
        <dbReference type="Proteomes" id="UP000509568"/>
    </source>
</evidence>
<dbReference type="InterPro" id="IPR046673">
    <property type="entry name" value="ToxA_N"/>
</dbReference>
<reference evidence="3 4" key="1">
    <citation type="submission" date="2020-06" db="EMBL/GenBank/DDBJ databases">
        <title>Pseudomonas eucalypticola sp. nov., an endophyte of Eucalyptus dunnii leaves with biocontrol ability of eucalyptus leaf blight.</title>
        <authorList>
            <person name="Liu Y."/>
            <person name="Song Z."/>
            <person name="Zeng H."/>
            <person name="Lu M."/>
            <person name="Wang X."/>
            <person name="Lian X."/>
            <person name="Zhang Q."/>
        </authorList>
    </citation>
    <scope>NUCLEOTIDE SEQUENCE [LARGE SCALE GENOMIC DNA]</scope>
    <source>
        <strain evidence="3 4">NP-1</strain>
    </source>
</reference>
<evidence type="ECO:0000256" key="1">
    <source>
        <dbReference type="SAM" id="MobiDB-lite"/>
    </source>
</evidence>
<dbReference type="KEGG" id="pez:HWQ56_15465"/>
<dbReference type="EMBL" id="CP056030">
    <property type="protein sequence ID" value="QKZ05112.1"/>
    <property type="molecule type" value="Genomic_DNA"/>
</dbReference>
<evidence type="ECO:0000259" key="2">
    <source>
        <dbReference type="Pfam" id="PF20178"/>
    </source>
</evidence>
<proteinExistence type="predicted"/>
<keyword evidence="4" id="KW-1185">Reference proteome</keyword>
<feature type="region of interest" description="Disordered" evidence="1">
    <location>
        <begin position="1352"/>
        <end position="1372"/>
    </location>
</feature>
<dbReference type="Pfam" id="PF20178">
    <property type="entry name" value="ToxA_N"/>
    <property type="match status" value="2"/>
</dbReference>
<evidence type="ECO:0000313" key="3">
    <source>
        <dbReference type="EMBL" id="QKZ05112.1"/>
    </source>
</evidence>
<name>A0A7D5D839_9PSED</name>
<feature type="domain" description="Dermonecrotic toxin N-terminal" evidence="2">
    <location>
        <begin position="518"/>
        <end position="785"/>
    </location>
</feature>
<gene>
    <name evidence="3" type="ORF">HWQ56_15465</name>
</gene>
<protein>
    <recommendedName>
        <fullName evidence="2">Dermonecrotic toxin N-terminal domain-containing protein</fullName>
    </recommendedName>
</protein>
<sequence length="1650" mass="184013">MDNGNEALAALLALFDAAPRPPADGWDSYWNHRATGTPLSRRMAATQHYLRLLHAHLDWEWAQTRLPSQPLAQARQLLDGDSTALTVNRIAAVDANGQHHPLHGALVISHDTGATGPLLFNPAAQPALAYFSDRNALDAWLMRHAHDLWQGLAEVALVTWMPQRSVQEAISGTLPALQPAADALNVTARLRPLPTPSHPPADDVDLHWAPGFGHFPAHLPAAEREAMIQLHLDAYETLLGEHYIGDDSVPAARALKAHLERRLDAQNRAQAATASLLNVKTPHALLQLDQQLHYRTLQQAHRDALHAEGDIQLALGQLTGPERQVLSDALAGTGDACATLTLEGPSGGETALPGVVVIAPPAPASLLLYWPGLAGGLQRFASLATLEQALLRGEAPGTRVALAPFTGDLVAHSLDGLRLHIAKGAQALLQRYPRADDAQAQELGHWCEASSYRLQVPRHDARDSASAYILKHHRSRALRGRLPGWLDTLPVAERKRWRELIERYLDASERAQALHEREVPDRDRFSRAKVQARLRDDFQVSGSLQVSLDLPVEVIHSRRPLPTLNNTPRFEEVLTPSEARITLSLEALSLLNIDDRVAEQLDYRRVTVQGGTEAERATVTAGLTKAYLTRLVRELDLASAYAQCLTQAYVGSHDEPVFEREYRRECLSEPIRLMLHLQSLIAARTSRLDSTGQALFERAIDLCATTPVQLVSLYLAPHADTQQRKAAVGGAVFIVDPQSGQTLLYLADYPQHKALRAFPSLEAARQALFAGLLDPHFIDYLAQRVTVGQKDAHVARLLRAYQDGDDQVLLPFKPVTDRSLTHHLLLQQMAHWLRANRETSRTNHQVEVQTFLGNIHNALLYTRMALGMMPLVGTLIQGYDSLSAVRGALLAFHQGNDREGRQQVQAVLEALMDALMSLTPGAHATLPKPRPGQLLAHARRLRPAPLRRPGSPGPAQPSPFAGYEYQGELNFAATLPGGHGRYRQLYRLPQGDFILRDGQPYQVQWDEAAHTWRLAGTATRTYRQPITLDAQGRWDSHGAVTGKLLDGGLAGGSPRDDARRLANLQRRYDEQVDQVNALPGFDSNAVTQHVTTEEGFVAARLIHTNLIAGHRGLEEMLRQIKGLCRDRTQRSMHNDLQRDANTSVSNWLQNLLHLEKARLDRLINEVRVAAETLVNIPGRKDLLVRVRTTQRRMLELQDSIAGHMAELADWSRREQSIATTMIGEHQKTLDILNHPFYRYRRIDNLLDLTHDIVDESVEGWDHLVRLSRLRERFHRAVRNHDDLQDLLSPAKQRQIFTTCLNHVVEYQDFIAASSVLHPQYYDLSLYPRAMAALDTIIEAYRAELARLDRVADVAPPRPSPSKPTRPAPRAPARRAFETPDHLHYVAEEVNDTATLSRYTLQPNERLYTLDGANNTKEHWAIGADGRGRHLNPAPQRATQGRDLQRELSQAQALLQGIDGQIQTAEGYINYSPRNLEHTYQALARRLRDQAGKLTELAPQEPCIEALTRKAIELEAAGQRRRLQTTLAWSAPQAGDLDYLLTHGRVDIVDNGRLPGHADAVDFVVEYEIRDLGQQPPKALWFAHFHYPLGATRFESYTVAHLKLARQRGLGRQWQAAQGNEAQIHRGPIGRLQAEQHFKPLFSSAAHPRRP</sequence>
<feature type="compositionally biased region" description="Pro residues" evidence="1">
    <location>
        <begin position="1355"/>
        <end position="1369"/>
    </location>
</feature>
<dbReference type="Proteomes" id="UP000509568">
    <property type="component" value="Chromosome"/>
</dbReference>
<accession>A0A7D5D839</accession>
<dbReference type="RefSeq" id="WP_176571062.1">
    <property type="nucleotide sequence ID" value="NZ_CP056030.1"/>
</dbReference>
<feature type="domain" description="Dermonecrotic toxin N-terminal" evidence="2">
    <location>
        <begin position="261"/>
        <end position="402"/>
    </location>
</feature>
<organism evidence="3 4">
    <name type="scientific">Pseudomonas eucalypticola</name>
    <dbReference type="NCBI Taxonomy" id="2599595"/>
    <lineage>
        <taxon>Bacteria</taxon>
        <taxon>Pseudomonadati</taxon>
        <taxon>Pseudomonadota</taxon>
        <taxon>Gammaproteobacteria</taxon>
        <taxon>Pseudomonadales</taxon>
        <taxon>Pseudomonadaceae</taxon>
        <taxon>Pseudomonas</taxon>
    </lineage>
</organism>